<evidence type="ECO:0000313" key="1">
    <source>
        <dbReference type="EMBL" id="KAH8002418.1"/>
    </source>
</evidence>
<evidence type="ECO:0000313" key="2">
    <source>
        <dbReference type="Proteomes" id="UP000827872"/>
    </source>
</evidence>
<sequence length="117" mass="13018">MLTSRPVPLPLTSSTRTGQEAGERFRKRRTSFVSAQRDADIGLSHRRRAMGRPCFLGFLLGFCFAALPGGSSACPKPCACYIPAEVHCTFRYLTAIPLHISQDVERINLGYVYRVLL</sequence>
<reference evidence="1" key="1">
    <citation type="submission" date="2021-08" db="EMBL/GenBank/DDBJ databases">
        <title>The first chromosome-level gecko genome reveals the dynamic sex chromosomes of Neotropical dwarf geckos (Sphaerodactylidae: Sphaerodactylus).</title>
        <authorList>
            <person name="Pinto B.J."/>
            <person name="Keating S.E."/>
            <person name="Gamble T."/>
        </authorList>
    </citation>
    <scope>NUCLEOTIDE SEQUENCE</scope>
    <source>
        <strain evidence="1">TG3544</strain>
    </source>
</reference>
<protein>
    <submittedName>
        <fullName evidence="1">Uncharacterized protein</fullName>
    </submittedName>
</protein>
<organism evidence="1 2">
    <name type="scientific">Sphaerodactylus townsendi</name>
    <dbReference type="NCBI Taxonomy" id="933632"/>
    <lineage>
        <taxon>Eukaryota</taxon>
        <taxon>Metazoa</taxon>
        <taxon>Chordata</taxon>
        <taxon>Craniata</taxon>
        <taxon>Vertebrata</taxon>
        <taxon>Euteleostomi</taxon>
        <taxon>Lepidosauria</taxon>
        <taxon>Squamata</taxon>
        <taxon>Bifurcata</taxon>
        <taxon>Gekkota</taxon>
        <taxon>Sphaerodactylidae</taxon>
        <taxon>Sphaerodactylus</taxon>
    </lineage>
</organism>
<keyword evidence="2" id="KW-1185">Reference proteome</keyword>
<dbReference type="EMBL" id="CM037621">
    <property type="protein sequence ID" value="KAH8002418.1"/>
    <property type="molecule type" value="Genomic_DNA"/>
</dbReference>
<dbReference type="Proteomes" id="UP000827872">
    <property type="component" value="Linkage Group LG08"/>
</dbReference>
<comment type="caution">
    <text evidence="1">The sequence shown here is derived from an EMBL/GenBank/DDBJ whole genome shotgun (WGS) entry which is preliminary data.</text>
</comment>
<name>A0ACB8FB74_9SAUR</name>
<proteinExistence type="predicted"/>
<gene>
    <name evidence="1" type="ORF">K3G42_024099</name>
</gene>
<accession>A0ACB8FB74</accession>